<sequence>MKKNTNHKGPRMGTVKKKVLILLQAGLALGLTPSPRKQWWILKQIPKELEKIDRQSLQRAISSLYTSRLVDMKHSKDGSTTMTLSNKGKQYILKFDLEKLKIQKQLKWDKKWRVVMFDIPETKKRLREALRFHFKEIGLIELQKSVLVNPYPCEKEIEFILEFYNARKYVRFVVAEEIDISLHLMTKFSLK</sequence>
<dbReference type="PANTHER" id="PTHR30319">
    <property type="entry name" value="PHENYLACETIC ACID REGULATOR-RELATED TRANSCRIPTIONAL REPRESSOR"/>
    <property type="match status" value="1"/>
</dbReference>
<evidence type="ECO:0000313" key="2">
    <source>
        <dbReference type="EMBL" id="OGI63505.1"/>
    </source>
</evidence>
<feature type="domain" description="Transcriptional repressor PaaX-like central Cas2-like" evidence="1">
    <location>
        <begin position="107"/>
        <end position="178"/>
    </location>
</feature>
<dbReference type="AlphaFoldDB" id="A0A1F6V1K0"/>
<evidence type="ECO:0000313" key="3">
    <source>
        <dbReference type="Proteomes" id="UP000178985"/>
    </source>
</evidence>
<dbReference type="InterPro" id="IPR048846">
    <property type="entry name" value="PaaX-like_central"/>
</dbReference>
<proteinExistence type="predicted"/>
<dbReference type="Pfam" id="PF20803">
    <property type="entry name" value="PaaX_M"/>
    <property type="match status" value="1"/>
</dbReference>
<name>A0A1F6V1K0_9BACT</name>
<gene>
    <name evidence="2" type="ORF">A2733_00440</name>
</gene>
<dbReference type="Gene3D" id="3.30.70.2650">
    <property type="match status" value="1"/>
</dbReference>
<organism evidence="2 3">
    <name type="scientific">Candidatus Nomurabacteria bacterium RIFCSPHIGHO2_01_FULL_40_20</name>
    <dbReference type="NCBI Taxonomy" id="1801738"/>
    <lineage>
        <taxon>Bacteria</taxon>
        <taxon>Candidatus Nomuraibacteriota</taxon>
    </lineage>
</organism>
<dbReference type="GO" id="GO:0006351">
    <property type="term" value="P:DNA-templated transcription"/>
    <property type="evidence" value="ECO:0007669"/>
    <property type="project" value="TreeGrafter"/>
</dbReference>
<dbReference type="EMBL" id="MFTO01000018">
    <property type="protein sequence ID" value="OGI63505.1"/>
    <property type="molecule type" value="Genomic_DNA"/>
</dbReference>
<dbReference type="PANTHER" id="PTHR30319:SF1">
    <property type="entry name" value="TRANSCRIPTIONAL REPRESSOR PAAX"/>
    <property type="match status" value="1"/>
</dbReference>
<accession>A0A1F6V1K0</accession>
<comment type="caution">
    <text evidence="2">The sequence shown here is derived from an EMBL/GenBank/DDBJ whole genome shotgun (WGS) entry which is preliminary data.</text>
</comment>
<reference evidence="2 3" key="1">
    <citation type="journal article" date="2016" name="Nat. Commun.">
        <title>Thousands of microbial genomes shed light on interconnected biogeochemical processes in an aquifer system.</title>
        <authorList>
            <person name="Anantharaman K."/>
            <person name="Brown C.T."/>
            <person name="Hug L.A."/>
            <person name="Sharon I."/>
            <person name="Castelle C.J."/>
            <person name="Probst A.J."/>
            <person name="Thomas B.C."/>
            <person name="Singh A."/>
            <person name="Wilkins M.J."/>
            <person name="Karaoz U."/>
            <person name="Brodie E.L."/>
            <person name="Williams K.H."/>
            <person name="Hubbard S.S."/>
            <person name="Banfield J.F."/>
        </authorList>
    </citation>
    <scope>NUCLEOTIDE SEQUENCE [LARGE SCALE GENOMIC DNA]</scope>
</reference>
<protein>
    <recommendedName>
        <fullName evidence="1">Transcriptional repressor PaaX-like central Cas2-like domain-containing protein</fullName>
    </recommendedName>
</protein>
<evidence type="ECO:0000259" key="1">
    <source>
        <dbReference type="Pfam" id="PF20803"/>
    </source>
</evidence>
<dbReference type="Proteomes" id="UP000178985">
    <property type="component" value="Unassembled WGS sequence"/>
</dbReference>